<dbReference type="PROSITE" id="PS50089">
    <property type="entry name" value="ZF_RING_2"/>
    <property type="match status" value="1"/>
</dbReference>
<evidence type="ECO:0000256" key="2">
    <source>
        <dbReference type="ARBA" id="ARBA00004141"/>
    </source>
</evidence>
<dbReference type="GO" id="GO:0016020">
    <property type="term" value="C:membrane"/>
    <property type="evidence" value="ECO:0007669"/>
    <property type="project" value="UniProtKB-SubCell"/>
</dbReference>
<evidence type="ECO:0000256" key="11">
    <source>
        <dbReference type="ARBA" id="ARBA00023136"/>
    </source>
</evidence>
<name>A0ABD1SDK4_9LAMI</name>
<dbReference type="GO" id="GO:0061630">
    <property type="term" value="F:ubiquitin protein ligase activity"/>
    <property type="evidence" value="ECO:0007669"/>
    <property type="project" value="UniProtKB-EC"/>
</dbReference>
<evidence type="ECO:0000256" key="10">
    <source>
        <dbReference type="ARBA" id="ARBA00022989"/>
    </source>
</evidence>
<comment type="catalytic activity">
    <reaction evidence="1">
        <text>S-ubiquitinyl-[E2 ubiquitin-conjugating enzyme]-L-cysteine + [acceptor protein]-L-lysine = [E2 ubiquitin-conjugating enzyme]-L-cysteine + N(6)-ubiquitinyl-[acceptor protein]-L-lysine.</text>
        <dbReference type="EC" id="2.3.2.27"/>
    </reaction>
</comment>
<reference evidence="15" key="1">
    <citation type="submission" date="2024-07" db="EMBL/GenBank/DDBJ databases">
        <title>Two chromosome-level genome assemblies of Korean endemic species Abeliophyllum distichum and Forsythia ovata (Oleaceae).</title>
        <authorList>
            <person name="Jang H."/>
        </authorList>
    </citation>
    <scope>NUCLEOTIDE SEQUENCE [LARGE SCALE GENOMIC DNA]</scope>
</reference>
<evidence type="ECO:0000313" key="15">
    <source>
        <dbReference type="Proteomes" id="UP001604336"/>
    </source>
</evidence>
<evidence type="ECO:0000256" key="3">
    <source>
        <dbReference type="ARBA" id="ARBA00012483"/>
    </source>
</evidence>
<keyword evidence="11" id="KW-0472">Membrane</keyword>
<dbReference type="SMART" id="SM00184">
    <property type="entry name" value="RING"/>
    <property type="match status" value="1"/>
</dbReference>
<dbReference type="EC" id="2.3.2.27" evidence="3"/>
<proteinExistence type="predicted"/>
<gene>
    <name evidence="14" type="ORF">Adt_23169</name>
</gene>
<evidence type="ECO:0000259" key="13">
    <source>
        <dbReference type="PROSITE" id="PS50089"/>
    </source>
</evidence>
<keyword evidence="4" id="KW-0808">Transferase</keyword>
<evidence type="ECO:0000256" key="1">
    <source>
        <dbReference type="ARBA" id="ARBA00000900"/>
    </source>
</evidence>
<keyword evidence="9" id="KW-0862">Zinc</keyword>
<dbReference type="SUPFAM" id="SSF57850">
    <property type="entry name" value="RING/U-box"/>
    <property type="match status" value="1"/>
</dbReference>
<dbReference type="Pfam" id="PF13639">
    <property type="entry name" value="zf-RING_2"/>
    <property type="match status" value="1"/>
</dbReference>
<dbReference type="InterPro" id="IPR001841">
    <property type="entry name" value="Znf_RING"/>
</dbReference>
<feature type="domain" description="RING-type" evidence="13">
    <location>
        <begin position="57"/>
        <end position="98"/>
    </location>
</feature>
<keyword evidence="8" id="KW-0833">Ubl conjugation pathway</keyword>
<keyword evidence="15" id="KW-1185">Reference proteome</keyword>
<keyword evidence="5" id="KW-0812">Transmembrane</keyword>
<organism evidence="14 15">
    <name type="scientific">Abeliophyllum distichum</name>
    <dbReference type="NCBI Taxonomy" id="126358"/>
    <lineage>
        <taxon>Eukaryota</taxon>
        <taxon>Viridiplantae</taxon>
        <taxon>Streptophyta</taxon>
        <taxon>Embryophyta</taxon>
        <taxon>Tracheophyta</taxon>
        <taxon>Spermatophyta</taxon>
        <taxon>Magnoliopsida</taxon>
        <taxon>eudicotyledons</taxon>
        <taxon>Gunneridae</taxon>
        <taxon>Pentapetalae</taxon>
        <taxon>asterids</taxon>
        <taxon>lamiids</taxon>
        <taxon>Lamiales</taxon>
        <taxon>Oleaceae</taxon>
        <taxon>Forsythieae</taxon>
        <taxon>Abeliophyllum</taxon>
    </lineage>
</organism>
<evidence type="ECO:0000256" key="9">
    <source>
        <dbReference type="ARBA" id="ARBA00022833"/>
    </source>
</evidence>
<evidence type="ECO:0000256" key="6">
    <source>
        <dbReference type="ARBA" id="ARBA00022723"/>
    </source>
</evidence>
<dbReference type="InterPro" id="IPR013083">
    <property type="entry name" value="Znf_RING/FYVE/PHD"/>
</dbReference>
<sequence length="130" mass="15170">MVFKKLILSICTFFSLRRKYCIKPQIADSNINQEKLIKERVGFGFDKSDVEGTRTLCCVCLSSLSRGDKRVLPCLHEFHRICVNRWLNGCRKTCPVCRFPVDEDEGKRLEREELTDEMVIWFSSFHVAGF</sequence>
<evidence type="ECO:0000256" key="4">
    <source>
        <dbReference type="ARBA" id="ARBA00022679"/>
    </source>
</evidence>
<keyword evidence="6" id="KW-0479">Metal-binding</keyword>
<comment type="subcellular location">
    <subcellularLocation>
        <location evidence="2">Membrane</location>
        <topology evidence="2">Multi-pass membrane protein</topology>
    </subcellularLocation>
</comment>
<comment type="caution">
    <text evidence="14">The sequence shown here is derived from an EMBL/GenBank/DDBJ whole genome shotgun (WGS) entry which is preliminary data.</text>
</comment>
<evidence type="ECO:0000256" key="5">
    <source>
        <dbReference type="ARBA" id="ARBA00022692"/>
    </source>
</evidence>
<accession>A0ABD1SDK4</accession>
<dbReference type="AlphaFoldDB" id="A0ABD1SDK4"/>
<evidence type="ECO:0000313" key="14">
    <source>
        <dbReference type="EMBL" id="KAL2497619.1"/>
    </source>
</evidence>
<dbReference type="Proteomes" id="UP001604336">
    <property type="component" value="Unassembled WGS sequence"/>
</dbReference>
<evidence type="ECO:0000256" key="8">
    <source>
        <dbReference type="ARBA" id="ARBA00022786"/>
    </source>
</evidence>
<protein>
    <recommendedName>
        <fullName evidence="3">RING-type E3 ubiquitin transferase</fullName>
        <ecNumber evidence="3">2.3.2.27</ecNumber>
    </recommendedName>
</protein>
<dbReference type="Gene3D" id="3.30.40.10">
    <property type="entry name" value="Zinc/RING finger domain, C3HC4 (zinc finger)"/>
    <property type="match status" value="1"/>
</dbReference>
<keyword evidence="7 12" id="KW-0863">Zinc-finger</keyword>
<dbReference type="PANTHER" id="PTHR45977">
    <property type="entry name" value="TARGET OF ERK KINASE MPK-1"/>
    <property type="match status" value="1"/>
</dbReference>
<dbReference type="EMBL" id="JBFOLK010000007">
    <property type="protein sequence ID" value="KAL2497619.1"/>
    <property type="molecule type" value="Genomic_DNA"/>
</dbReference>
<dbReference type="GO" id="GO:0008270">
    <property type="term" value="F:zinc ion binding"/>
    <property type="evidence" value="ECO:0007669"/>
    <property type="project" value="UniProtKB-KW"/>
</dbReference>
<evidence type="ECO:0000256" key="7">
    <source>
        <dbReference type="ARBA" id="ARBA00022771"/>
    </source>
</evidence>
<evidence type="ECO:0000256" key="12">
    <source>
        <dbReference type="PROSITE-ProRule" id="PRU00175"/>
    </source>
</evidence>
<keyword evidence="10" id="KW-1133">Transmembrane helix</keyword>
<dbReference type="PANTHER" id="PTHR45977:SF13">
    <property type="entry name" value="GB|AAF27103.1"/>
    <property type="match status" value="1"/>
</dbReference>